<evidence type="ECO:0000259" key="13">
    <source>
        <dbReference type="PROSITE" id="PS52029"/>
    </source>
</evidence>
<dbReference type="CDD" id="cd00118">
    <property type="entry name" value="LysM"/>
    <property type="match status" value="1"/>
</dbReference>
<feature type="active site" description="Proton donor/acceptor" evidence="9">
    <location>
        <position position="207"/>
    </location>
</feature>
<feature type="signal peptide" evidence="11">
    <location>
        <begin position="1"/>
        <end position="29"/>
    </location>
</feature>
<dbReference type="SUPFAM" id="SSF141523">
    <property type="entry name" value="L,D-transpeptidase catalytic domain-like"/>
    <property type="match status" value="1"/>
</dbReference>
<keyword evidence="7 9" id="KW-0573">Peptidoglycan synthesis</keyword>
<feature type="chain" id="PRO_5030910125" evidence="11">
    <location>
        <begin position="30"/>
        <end position="360"/>
    </location>
</feature>
<dbReference type="InterPro" id="IPR050979">
    <property type="entry name" value="LD-transpeptidase"/>
</dbReference>
<evidence type="ECO:0000256" key="8">
    <source>
        <dbReference type="ARBA" id="ARBA00023316"/>
    </source>
</evidence>
<feature type="active site" description="Nucleophile" evidence="9">
    <location>
        <position position="223"/>
    </location>
</feature>
<reference evidence="15 17" key="1">
    <citation type="submission" date="2020-05" db="EMBL/GenBank/DDBJ databases">
        <title>Comparative genomic analysis of denitrifying bacteria from Halomonas genus.</title>
        <authorList>
            <person name="Wang L."/>
            <person name="Shao Z."/>
        </authorList>
    </citation>
    <scope>NUCLEOTIDE SEQUENCE [LARGE SCALE GENOMIC DNA]</scope>
    <source>
        <strain evidence="15 17">DSM 17331</strain>
    </source>
</reference>
<evidence type="ECO:0000256" key="9">
    <source>
        <dbReference type="PROSITE-ProRule" id="PRU01373"/>
    </source>
</evidence>
<dbReference type="GO" id="GO:0008360">
    <property type="term" value="P:regulation of cell shape"/>
    <property type="evidence" value="ECO:0007669"/>
    <property type="project" value="UniProtKB-UniRule"/>
</dbReference>
<comment type="similarity">
    <text evidence="2">Belongs to the YkuD family.</text>
</comment>
<comment type="pathway">
    <text evidence="1 9">Cell wall biogenesis; peptidoglycan biosynthesis.</text>
</comment>
<dbReference type="EMBL" id="JACEFT010000006">
    <property type="protein sequence ID" value="MBA2778697.1"/>
    <property type="molecule type" value="Genomic_DNA"/>
</dbReference>
<evidence type="ECO:0000256" key="11">
    <source>
        <dbReference type="SAM" id="SignalP"/>
    </source>
</evidence>
<comment type="caution">
    <text evidence="14">The sequence shown here is derived from an EMBL/GenBank/DDBJ whole genome shotgun (WGS) entry which is preliminary data.</text>
</comment>
<keyword evidence="17" id="KW-1185">Reference proteome</keyword>
<sequence length="360" mass="39493">MNNPTLTRRIGLGAVLFGLAVLLMTSALAEEDSPSAEELPRGHYLMPDEGNVIGEIYTVVVEEGDTLLDIGRRHNAGYEEIRMANPDVSIWAPQPGSEVVIPAQHILPDAPREGIVINLSEMRLYYYSRPGIVETYPISVGRDGFATPVGVTRTTIKVKDPHWSPPRSMREEAAARGEPPPAVVPPGPDNPLGRHAILLGLPSYLIHGTNMPDGVGMRASRGCIRMFPEDIESLYERVPSGTQVNIIDQPFKVAWSADGVLYAQSFPLLEENQGTFEPILNAMEVLANAFGEERPPVDYAQLRRVVENPDGRLVSLLRVADEEPTPPVESQPEGLDEGLFSEIELSQVSGLFNDLEAYLR</sequence>
<dbReference type="Gene3D" id="2.40.440.10">
    <property type="entry name" value="L,D-transpeptidase catalytic domain-like"/>
    <property type="match status" value="1"/>
</dbReference>
<evidence type="ECO:0000256" key="4">
    <source>
        <dbReference type="ARBA" id="ARBA00022679"/>
    </source>
</evidence>
<feature type="compositionally biased region" description="Basic and acidic residues" evidence="10">
    <location>
        <begin position="158"/>
        <end position="175"/>
    </location>
</feature>
<feature type="region of interest" description="Disordered" evidence="10">
    <location>
        <begin position="158"/>
        <end position="182"/>
    </location>
</feature>
<reference evidence="14 16" key="2">
    <citation type="submission" date="2020-07" db="EMBL/GenBank/DDBJ databases">
        <title>Identification of Halomonas strains.</title>
        <authorList>
            <person name="Xiao Z."/>
            <person name="Shen J."/>
        </authorList>
    </citation>
    <scope>NUCLEOTIDE SEQUENCE [LARGE SCALE GENOMIC DNA]</scope>
    <source>
        <strain evidence="14 16">DSM 17331</strain>
    </source>
</reference>
<dbReference type="AlphaFoldDB" id="A0A7V9W0C9"/>
<evidence type="ECO:0000256" key="3">
    <source>
        <dbReference type="ARBA" id="ARBA00022676"/>
    </source>
</evidence>
<dbReference type="Gene3D" id="3.10.350.10">
    <property type="entry name" value="LysM domain"/>
    <property type="match status" value="1"/>
</dbReference>
<dbReference type="GO" id="GO:0071972">
    <property type="term" value="F:peptidoglycan L,D-transpeptidase activity"/>
    <property type="evidence" value="ECO:0007669"/>
    <property type="project" value="TreeGrafter"/>
</dbReference>
<dbReference type="GO" id="GO:0005576">
    <property type="term" value="C:extracellular region"/>
    <property type="evidence" value="ECO:0007669"/>
    <property type="project" value="TreeGrafter"/>
</dbReference>
<evidence type="ECO:0000259" key="12">
    <source>
        <dbReference type="PROSITE" id="PS51782"/>
    </source>
</evidence>
<accession>A0A7V9W0C9</accession>
<dbReference type="CDD" id="cd16913">
    <property type="entry name" value="YkuD_like"/>
    <property type="match status" value="1"/>
</dbReference>
<evidence type="ECO:0000256" key="2">
    <source>
        <dbReference type="ARBA" id="ARBA00005992"/>
    </source>
</evidence>
<evidence type="ECO:0000256" key="6">
    <source>
        <dbReference type="ARBA" id="ARBA00022960"/>
    </source>
</evidence>
<dbReference type="Proteomes" id="UP000518091">
    <property type="component" value="Unassembled WGS sequence"/>
</dbReference>
<dbReference type="InterPro" id="IPR038063">
    <property type="entry name" value="Transpep_catalytic_dom"/>
</dbReference>
<feature type="domain" description="LysM" evidence="12">
    <location>
        <begin position="57"/>
        <end position="101"/>
    </location>
</feature>
<dbReference type="PANTHER" id="PTHR30582">
    <property type="entry name" value="L,D-TRANSPEPTIDASE"/>
    <property type="match status" value="1"/>
</dbReference>
<dbReference type="Proteomes" id="UP000814353">
    <property type="component" value="Unassembled WGS sequence"/>
</dbReference>
<dbReference type="GO" id="GO:0071555">
    <property type="term" value="P:cell wall organization"/>
    <property type="evidence" value="ECO:0007669"/>
    <property type="project" value="UniProtKB-UniRule"/>
</dbReference>
<evidence type="ECO:0000256" key="5">
    <source>
        <dbReference type="ARBA" id="ARBA00022801"/>
    </source>
</evidence>
<dbReference type="EMBL" id="JABFUB010000006">
    <property type="protein sequence ID" value="MCG6661759.1"/>
    <property type="molecule type" value="Genomic_DNA"/>
</dbReference>
<evidence type="ECO:0000256" key="7">
    <source>
        <dbReference type="ARBA" id="ARBA00022984"/>
    </source>
</evidence>
<evidence type="ECO:0000256" key="1">
    <source>
        <dbReference type="ARBA" id="ARBA00004752"/>
    </source>
</evidence>
<dbReference type="GO" id="GO:0016757">
    <property type="term" value="F:glycosyltransferase activity"/>
    <property type="evidence" value="ECO:0007669"/>
    <property type="project" value="UniProtKB-KW"/>
</dbReference>
<dbReference type="RefSeq" id="WP_181514183.1">
    <property type="nucleotide sequence ID" value="NZ_JABFUB010000006.1"/>
</dbReference>
<evidence type="ECO:0000256" key="10">
    <source>
        <dbReference type="SAM" id="MobiDB-lite"/>
    </source>
</evidence>
<evidence type="ECO:0000313" key="14">
    <source>
        <dbReference type="EMBL" id="MBA2778697.1"/>
    </source>
</evidence>
<keyword evidence="4" id="KW-0808">Transferase</keyword>
<evidence type="ECO:0000313" key="15">
    <source>
        <dbReference type="EMBL" id="MCG6661759.1"/>
    </source>
</evidence>
<dbReference type="UniPathway" id="UPA00219"/>
<evidence type="ECO:0000313" key="17">
    <source>
        <dbReference type="Proteomes" id="UP000814353"/>
    </source>
</evidence>
<gene>
    <name evidence="14" type="ORF">H1D44_07255</name>
    <name evidence="15" type="ORF">HOP48_09365</name>
</gene>
<keyword evidence="8 9" id="KW-0961">Cell wall biogenesis/degradation</keyword>
<dbReference type="InterPro" id="IPR036779">
    <property type="entry name" value="LysM_dom_sf"/>
</dbReference>
<keyword evidence="5" id="KW-0378">Hydrolase</keyword>
<keyword evidence="6 9" id="KW-0133">Cell shape</keyword>
<evidence type="ECO:0000313" key="16">
    <source>
        <dbReference type="Proteomes" id="UP000518091"/>
    </source>
</evidence>
<dbReference type="PANTHER" id="PTHR30582:SF24">
    <property type="entry name" value="L,D-TRANSPEPTIDASE ERFK_SRFK-RELATED"/>
    <property type="match status" value="1"/>
</dbReference>
<dbReference type="InterPro" id="IPR005490">
    <property type="entry name" value="LD_TPept_cat_dom"/>
</dbReference>
<keyword evidence="3" id="KW-0328">Glycosyltransferase</keyword>
<dbReference type="PROSITE" id="PS51782">
    <property type="entry name" value="LYSM"/>
    <property type="match status" value="1"/>
</dbReference>
<feature type="domain" description="L,D-TPase catalytic" evidence="13">
    <location>
        <begin position="113"/>
        <end position="247"/>
    </location>
</feature>
<dbReference type="Pfam" id="PF03734">
    <property type="entry name" value="YkuD"/>
    <property type="match status" value="1"/>
</dbReference>
<dbReference type="PROSITE" id="PS52029">
    <property type="entry name" value="LD_TPASE"/>
    <property type="match status" value="1"/>
</dbReference>
<dbReference type="GO" id="GO:0018104">
    <property type="term" value="P:peptidoglycan-protein cross-linking"/>
    <property type="evidence" value="ECO:0007669"/>
    <property type="project" value="TreeGrafter"/>
</dbReference>
<dbReference type="InterPro" id="IPR018392">
    <property type="entry name" value="LysM"/>
</dbReference>
<proteinExistence type="inferred from homology"/>
<protein>
    <submittedName>
        <fullName evidence="14">L,D-transpeptidase family protein</fullName>
    </submittedName>
</protein>
<keyword evidence="11" id="KW-0732">Signal</keyword>
<organism evidence="14 16">
    <name type="scientific">Billgrantia kenyensis</name>
    <dbReference type="NCBI Taxonomy" id="321266"/>
    <lineage>
        <taxon>Bacteria</taxon>
        <taxon>Pseudomonadati</taxon>
        <taxon>Pseudomonadota</taxon>
        <taxon>Gammaproteobacteria</taxon>
        <taxon>Oceanospirillales</taxon>
        <taxon>Halomonadaceae</taxon>
        <taxon>Billgrantia</taxon>
    </lineage>
</organism>
<name>A0A7V9W0C9_9GAMM</name>